<sequence>MDLSKAPLTTWSATVNTASPAPSPVPLTKKTAPCIRSVWFRRTRCDGERIGKTFKSRIPAGAVLEVPVKKVKMEIARPHSRVVQATCKPLSRSTVIPVVVGQQIEIQCEGIRWGRFYEVDRLTSPCREEGTCKNDFVGEEAGRLFERENVNMTLVEKALGYPLSKTLVLDPVVESDLKCIFFCKLESTGRNDVVS</sequence>
<dbReference type="AlphaFoldDB" id="A0AA88MRK2"/>
<proteinExistence type="predicted"/>
<dbReference type="Proteomes" id="UP001187415">
    <property type="component" value="Unassembled WGS sequence"/>
</dbReference>
<gene>
    <name evidence="1" type="ORF">Q5P01_012003</name>
</gene>
<accession>A0AA88MRK2</accession>
<evidence type="ECO:0000313" key="2">
    <source>
        <dbReference type="Proteomes" id="UP001187415"/>
    </source>
</evidence>
<reference evidence="1" key="1">
    <citation type="submission" date="2023-07" db="EMBL/GenBank/DDBJ databases">
        <title>Chromosome-level Genome Assembly of Striped Snakehead (Channa striata).</title>
        <authorList>
            <person name="Liu H."/>
        </authorList>
    </citation>
    <scope>NUCLEOTIDE SEQUENCE</scope>
    <source>
        <strain evidence="1">Gz</strain>
        <tissue evidence="1">Muscle</tissue>
    </source>
</reference>
<protein>
    <submittedName>
        <fullName evidence="1">Uncharacterized protein</fullName>
    </submittedName>
</protein>
<organism evidence="1 2">
    <name type="scientific">Channa striata</name>
    <name type="common">Snakehead murrel</name>
    <name type="synonym">Ophicephalus striatus</name>
    <dbReference type="NCBI Taxonomy" id="64152"/>
    <lineage>
        <taxon>Eukaryota</taxon>
        <taxon>Metazoa</taxon>
        <taxon>Chordata</taxon>
        <taxon>Craniata</taxon>
        <taxon>Vertebrata</taxon>
        <taxon>Euteleostomi</taxon>
        <taxon>Actinopterygii</taxon>
        <taxon>Neopterygii</taxon>
        <taxon>Teleostei</taxon>
        <taxon>Neoteleostei</taxon>
        <taxon>Acanthomorphata</taxon>
        <taxon>Anabantaria</taxon>
        <taxon>Anabantiformes</taxon>
        <taxon>Channoidei</taxon>
        <taxon>Channidae</taxon>
        <taxon>Channa</taxon>
    </lineage>
</organism>
<evidence type="ECO:0000313" key="1">
    <source>
        <dbReference type="EMBL" id="KAK2841803.1"/>
    </source>
</evidence>
<comment type="caution">
    <text evidence="1">The sequence shown here is derived from an EMBL/GenBank/DDBJ whole genome shotgun (WGS) entry which is preliminary data.</text>
</comment>
<dbReference type="EMBL" id="JAUPFM010000009">
    <property type="protein sequence ID" value="KAK2841803.1"/>
    <property type="molecule type" value="Genomic_DNA"/>
</dbReference>
<name>A0AA88MRK2_CHASR</name>
<keyword evidence="2" id="KW-1185">Reference proteome</keyword>